<organism evidence="1 2">
    <name type="scientific">Cymbomonas tetramitiformis</name>
    <dbReference type="NCBI Taxonomy" id="36881"/>
    <lineage>
        <taxon>Eukaryota</taxon>
        <taxon>Viridiplantae</taxon>
        <taxon>Chlorophyta</taxon>
        <taxon>Pyramimonadophyceae</taxon>
        <taxon>Pyramimonadales</taxon>
        <taxon>Pyramimonadaceae</taxon>
        <taxon>Cymbomonas</taxon>
    </lineage>
</organism>
<comment type="caution">
    <text evidence="1">The sequence shown here is derived from an EMBL/GenBank/DDBJ whole genome shotgun (WGS) entry which is preliminary data.</text>
</comment>
<sequence>MCLRLGLTQLRPELRKSSTTMCPRLSRTFTRLGDVANGLDILSAGLENDVFNFDDPELVVHEDINKLVYDTLTYDVREKLQAEHSSLRYPAKVDPRLILAKEQRLVREINKAADWTPTELTRKEQLYASLDTEFYAARRSPPGDDKTVVEMLKPILGAVNKIETFVRQGNGPWRGSRGSS</sequence>
<name>A0AAE0C913_9CHLO</name>
<reference evidence="1 2" key="1">
    <citation type="journal article" date="2015" name="Genome Biol. Evol.">
        <title>Comparative Genomics of a Bacterivorous Green Alga Reveals Evolutionary Causalities and Consequences of Phago-Mixotrophic Mode of Nutrition.</title>
        <authorList>
            <person name="Burns J.A."/>
            <person name="Paasch A."/>
            <person name="Narechania A."/>
            <person name="Kim E."/>
        </authorList>
    </citation>
    <scope>NUCLEOTIDE SEQUENCE [LARGE SCALE GENOMIC DNA]</scope>
    <source>
        <strain evidence="1 2">PLY_AMNH</strain>
    </source>
</reference>
<protein>
    <submittedName>
        <fullName evidence="1">Uncharacterized protein</fullName>
    </submittedName>
</protein>
<dbReference type="Proteomes" id="UP001190700">
    <property type="component" value="Unassembled WGS sequence"/>
</dbReference>
<proteinExistence type="predicted"/>
<gene>
    <name evidence="1" type="ORF">CYMTET_39982</name>
</gene>
<evidence type="ECO:0000313" key="2">
    <source>
        <dbReference type="Proteomes" id="UP001190700"/>
    </source>
</evidence>
<evidence type="ECO:0000313" key="1">
    <source>
        <dbReference type="EMBL" id="KAK3250663.1"/>
    </source>
</evidence>
<keyword evidence="2" id="KW-1185">Reference proteome</keyword>
<accession>A0AAE0C913</accession>
<dbReference type="EMBL" id="LGRX02026578">
    <property type="protein sequence ID" value="KAK3250663.1"/>
    <property type="molecule type" value="Genomic_DNA"/>
</dbReference>
<dbReference type="AlphaFoldDB" id="A0AAE0C913"/>